<dbReference type="EMBL" id="JBHSDJ010000023">
    <property type="protein sequence ID" value="MFC4246960.1"/>
    <property type="molecule type" value="Genomic_DNA"/>
</dbReference>
<name>A0ABD5NYY2_9EURY</name>
<comment type="caution">
    <text evidence="2">The sequence shown here is derived from an EMBL/GenBank/DDBJ whole genome shotgun (WGS) entry which is preliminary data.</text>
</comment>
<dbReference type="AlphaFoldDB" id="A0ABD5NYY2"/>
<feature type="transmembrane region" description="Helical" evidence="1">
    <location>
        <begin position="87"/>
        <end position="105"/>
    </location>
</feature>
<keyword evidence="1" id="KW-0812">Transmembrane</keyword>
<dbReference type="Pfam" id="PF24365">
    <property type="entry name" value="DUF7521"/>
    <property type="match status" value="1"/>
</dbReference>
<organism evidence="2 3">
    <name type="scientific">Natribaculum luteum</name>
    <dbReference type="NCBI Taxonomy" id="1586232"/>
    <lineage>
        <taxon>Archaea</taxon>
        <taxon>Methanobacteriati</taxon>
        <taxon>Methanobacteriota</taxon>
        <taxon>Stenosarchaea group</taxon>
        <taxon>Halobacteria</taxon>
        <taxon>Halobacteriales</taxon>
        <taxon>Natrialbaceae</taxon>
        <taxon>Natribaculum</taxon>
    </lineage>
</organism>
<dbReference type="RefSeq" id="WP_246973677.1">
    <property type="nucleotide sequence ID" value="NZ_CP095397.1"/>
</dbReference>
<dbReference type="Proteomes" id="UP001595821">
    <property type="component" value="Unassembled WGS sequence"/>
</dbReference>
<feature type="transmembrane region" description="Helical" evidence="1">
    <location>
        <begin position="21"/>
        <end position="43"/>
    </location>
</feature>
<gene>
    <name evidence="2" type="ORF">ACFOZ7_08105</name>
</gene>
<sequence length="117" mass="12701">MNVDARTTAGSVAATATFDEWTTIFLVGAASAILGAIVAWTAYRGYVRNDSRPMLFLAIGVVFLTTVPFVLSYTIDLLLSATDAQVLLSITACHLLGLLAIVRSFKRPNRSRPRDRP</sequence>
<feature type="transmembrane region" description="Helical" evidence="1">
    <location>
        <begin position="55"/>
        <end position="75"/>
    </location>
</feature>
<evidence type="ECO:0000313" key="3">
    <source>
        <dbReference type="Proteomes" id="UP001595821"/>
    </source>
</evidence>
<evidence type="ECO:0000313" key="2">
    <source>
        <dbReference type="EMBL" id="MFC4246960.1"/>
    </source>
</evidence>
<keyword evidence="1" id="KW-1133">Transmembrane helix</keyword>
<dbReference type="InterPro" id="IPR055943">
    <property type="entry name" value="DUF7521"/>
</dbReference>
<dbReference type="GeneID" id="71853544"/>
<reference evidence="2 3" key="1">
    <citation type="journal article" date="2014" name="Int. J. Syst. Evol. Microbiol.">
        <title>Complete genome sequence of Corynebacterium casei LMG S-19264T (=DSM 44701T), isolated from a smear-ripened cheese.</title>
        <authorList>
            <consortium name="US DOE Joint Genome Institute (JGI-PGF)"/>
            <person name="Walter F."/>
            <person name="Albersmeier A."/>
            <person name="Kalinowski J."/>
            <person name="Ruckert C."/>
        </authorList>
    </citation>
    <scope>NUCLEOTIDE SEQUENCE [LARGE SCALE GENOMIC DNA]</scope>
    <source>
        <strain evidence="2 3">IBRC-M 10912</strain>
    </source>
</reference>
<evidence type="ECO:0000256" key="1">
    <source>
        <dbReference type="SAM" id="Phobius"/>
    </source>
</evidence>
<accession>A0ABD5NYY2</accession>
<proteinExistence type="predicted"/>
<keyword evidence="1" id="KW-0472">Membrane</keyword>
<protein>
    <submittedName>
        <fullName evidence="2">Uncharacterized protein</fullName>
    </submittedName>
</protein>